<reference evidence="1 2" key="1">
    <citation type="journal article" date="2022" name="Nat. Ecol. Evol.">
        <title>A masculinizing supergene underlies an exaggerated male reproductive morph in a spider.</title>
        <authorList>
            <person name="Hendrickx F."/>
            <person name="De Corte Z."/>
            <person name="Sonet G."/>
            <person name="Van Belleghem S.M."/>
            <person name="Kostlbacher S."/>
            <person name="Vangestel C."/>
        </authorList>
    </citation>
    <scope>NUCLEOTIDE SEQUENCE [LARGE SCALE GENOMIC DNA]</scope>
    <source>
        <strain evidence="1">W744_W776</strain>
    </source>
</reference>
<protein>
    <submittedName>
        <fullName evidence="1">Uncharacterized protein</fullName>
    </submittedName>
</protein>
<organism evidence="1 2">
    <name type="scientific">Oedothorax gibbosus</name>
    <dbReference type="NCBI Taxonomy" id="931172"/>
    <lineage>
        <taxon>Eukaryota</taxon>
        <taxon>Metazoa</taxon>
        <taxon>Ecdysozoa</taxon>
        <taxon>Arthropoda</taxon>
        <taxon>Chelicerata</taxon>
        <taxon>Arachnida</taxon>
        <taxon>Araneae</taxon>
        <taxon>Araneomorphae</taxon>
        <taxon>Entelegynae</taxon>
        <taxon>Araneoidea</taxon>
        <taxon>Linyphiidae</taxon>
        <taxon>Erigoninae</taxon>
        <taxon>Oedothorax</taxon>
    </lineage>
</organism>
<dbReference type="EMBL" id="JAFNEN010000191">
    <property type="protein sequence ID" value="KAG8190181.1"/>
    <property type="molecule type" value="Genomic_DNA"/>
</dbReference>
<accession>A0AAV6V2U0</accession>
<evidence type="ECO:0000313" key="1">
    <source>
        <dbReference type="EMBL" id="KAG8190181.1"/>
    </source>
</evidence>
<dbReference type="Proteomes" id="UP000827092">
    <property type="component" value="Unassembled WGS sequence"/>
</dbReference>
<name>A0AAV6V2U0_9ARAC</name>
<evidence type="ECO:0000313" key="2">
    <source>
        <dbReference type="Proteomes" id="UP000827092"/>
    </source>
</evidence>
<comment type="caution">
    <text evidence="1">The sequence shown here is derived from an EMBL/GenBank/DDBJ whole genome shotgun (WGS) entry which is preliminary data.</text>
</comment>
<proteinExistence type="predicted"/>
<keyword evidence="2" id="KW-1185">Reference proteome</keyword>
<dbReference type="AlphaFoldDB" id="A0AAV6V2U0"/>
<gene>
    <name evidence="1" type="ORF">JTE90_011906</name>
</gene>
<sequence>MQDDHCNYVCQTCAKKLSREYNKSHSVDSTTGAAANKNVHCSKCKVGEEYKKELFRDCGKGPSDCRYRSRHTSLGPRDGPAVDFDTPVHCWNCLGHTHCRHGQTGVVEERAITFLRDSSAAYKIRPEICCGAVWCVKPTESASFNKRQFEPMMPYF</sequence>